<reference evidence="2 3" key="1">
    <citation type="journal article" date="2016" name="Nat. Commun.">
        <title>Thousands of microbial genomes shed light on interconnected biogeochemical processes in an aquifer system.</title>
        <authorList>
            <person name="Anantharaman K."/>
            <person name="Brown C.T."/>
            <person name="Hug L.A."/>
            <person name="Sharon I."/>
            <person name="Castelle C.J."/>
            <person name="Probst A.J."/>
            <person name="Thomas B.C."/>
            <person name="Singh A."/>
            <person name="Wilkins M.J."/>
            <person name="Karaoz U."/>
            <person name="Brodie E.L."/>
            <person name="Williams K.H."/>
            <person name="Hubbard S.S."/>
            <person name="Banfield J.F."/>
        </authorList>
    </citation>
    <scope>NUCLEOTIDE SEQUENCE [LARGE SCALE GENOMIC DNA]</scope>
</reference>
<name>A0A1F6TB28_9PROT</name>
<feature type="region of interest" description="Disordered" evidence="1">
    <location>
        <begin position="1"/>
        <end position="34"/>
    </location>
</feature>
<dbReference type="Proteomes" id="UP000177925">
    <property type="component" value="Unassembled WGS sequence"/>
</dbReference>
<proteinExistence type="predicted"/>
<evidence type="ECO:0000313" key="2">
    <source>
        <dbReference type="EMBL" id="OGI42351.1"/>
    </source>
</evidence>
<gene>
    <name evidence="2" type="ORF">A2150_08085</name>
</gene>
<sequence length="98" mass="10417">MAENDATKNKNGAEGAAKGMVKSGTGQQQRTISNPEDVAKLVMMQIDAVSGKKDDLTIAIKGLTDTARQLVRAYAQQAAVIQGMAKKLKELEEKGGKK</sequence>
<dbReference type="AlphaFoldDB" id="A0A1F6TB28"/>
<feature type="compositionally biased region" description="Polar residues" evidence="1">
    <location>
        <begin position="24"/>
        <end position="34"/>
    </location>
</feature>
<protein>
    <submittedName>
        <fullName evidence="2">Uncharacterized protein</fullName>
    </submittedName>
</protein>
<evidence type="ECO:0000256" key="1">
    <source>
        <dbReference type="SAM" id="MobiDB-lite"/>
    </source>
</evidence>
<organism evidence="2 3">
    <name type="scientific">Candidatus Muproteobacteria bacterium RBG_16_64_11</name>
    <dbReference type="NCBI Taxonomy" id="1817758"/>
    <lineage>
        <taxon>Bacteria</taxon>
        <taxon>Pseudomonadati</taxon>
        <taxon>Pseudomonadota</taxon>
        <taxon>Candidatus Muproteobacteria</taxon>
    </lineage>
</organism>
<comment type="caution">
    <text evidence="2">The sequence shown here is derived from an EMBL/GenBank/DDBJ whole genome shotgun (WGS) entry which is preliminary data.</text>
</comment>
<dbReference type="EMBL" id="MFSS01000092">
    <property type="protein sequence ID" value="OGI42351.1"/>
    <property type="molecule type" value="Genomic_DNA"/>
</dbReference>
<evidence type="ECO:0000313" key="3">
    <source>
        <dbReference type="Proteomes" id="UP000177925"/>
    </source>
</evidence>
<accession>A0A1F6TB28</accession>